<reference evidence="2" key="2">
    <citation type="submission" date="2024-01" db="EMBL/GenBank/DDBJ databases">
        <title>Long-read genome sequencing of X. campestris pv. papavericola.</title>
        <authorList>
            <person name="Hussain R.M.F."/>
            <person name="Greer S."/>
            <person name="Harrison J."/>
            <person name="Grant M."/>
            <person name="Vicente J."/>
            <person name="Studholme D.J."/>
        </authorList>
    </citation>
    <scope>NUCLEOTIDE SEQUENCE</scope>
    <source>
        <strain evidence="2">NCPPB 2970</strain>
    </source>
</reference>
<protein>
    <submittedName>
        <fullName evidence="2">Uncharacterized protein</fullName>
    </submittedName>
</protein>
<name>A0AAJ3CCX7_XANCA</name>
<reference evidence="2" key="1">
    <citation type="submission" date="2021-10" db="EMBL/GenBank/DDBJ databases">
        <authorList>
            <person name="Hussein R."/>
            <person name="Harrison J."/>
            <person name="Studholme D.J."/>
            <person name="Vicente J."/>
            <person name="Grant M."/>
        </authorList>
    </citation>
    <scope>NUCLEOTIDE SEQUENCE</scope>
    <source>
        <strain evidence="2">NCPPB 2970</strain>
    </source>
</reference>
<accession>A0AAJ3CCX7</accession>
<evidence type="ECO:0000313" key="3">
    <source>
        <dbReference type="Proteomes" id="UP001297361"/>
    </source>
</evidence>
<evidence type="ECO:0000256" key="1">
    <source>
        <dbReference type="SAM" id="MobiDB-lite"/>
    </source>
</evidence>
<evidence type="ECO:0000313" key="2">
    <source>
        <dbReference type="EMBL" id="MEC3887494.1"/>
    </source>
</evidence>
<feature type="compositionally biased region" description="Polar residues" evidence="1">
    <location>
        <begin position="175"/>
        <end position="187"/>
    </location>
</feature>
<dbReference type="AlphaFoldDB" id="A0AAJ3CCX7"/>
<feature type="region of interest" description="Disordered" evidence="1">
    <location>
        <begin position="169"/>
        <end position="201"/>
    </location>
</feature>
<comment type="caution">
    <text evidence="2">The sequence shown here is derived from an EMBL/GenBank/DDBJ whole genome shotgun (WGS) entry which is preliminary data.</text>
</comment>
<gene>
    <name evidence="2" type="ORF">LLE72_006935</name>
</gene>
<proteinExistence type="predicted"/>
<organism evidence="2 3">
    <name type="scientific">Xanthomonas campestris pv. papavericola</name>
    <dbReference type="NCBI Taxonomy" id="487881"/>
    <lineage>
        <taxon>Bacteria</taxon>
        <taxon>Pseudomonadati</taxon>
        <taxon>Pseudomonadota</taxon>
        <taxon>Gammaproteobacteria</taxon>
        <taxon>Lysobacterales</taxon>
        <taxon>Lysobacteraceae</taxon>
        <taxon>Xanthomonas</taxon>
    </lineage>
</organism>
<dbReference type="RefSeq" id="WP_228425537.1">
    <property type="nucleotide sequence ID" value="NZ_JAJFNJ020000003.1"/>
</dbReference>
<sequence>MASANTQLQAALAQFAGQPGLSADQVSQLRATLAANQDLIQRLNNEAANGHLPGFALGASGSEPLTGSYEKSTGVITLPALDPGSGRSTDLRAALRLQEMSVRFAHSTYLDANQQSQPVTQNMVTNLQATINGSPALAREMKTAVTTVDTSERQPHMLLENFAPLSGTVAGRTFNPASKQDEPSPNNACPAAKPVQSDQCQ</sequence>
<dbReference type="EMBL" id="JAJFNJ020000003">
    <property type="protein sequence ID" value="MEC3887494.1"/>
    <property type="molecule type" value="Genomic_DNA"/>
</dbReference>
<dbReference type="Proteomes" id="UP001297361">
    <property type="component" value="Unassembled WGS sequence"/>
</dbReference>